<protein>
    <submittedName>
        <fullName evidence="2">Hydrolase</fullName>
    </submittedName>
</protein>
<dbReference type="eggNOG" id="COG2021">
    <property type="taxonomic scope" value="Bacteria"/>
</dbReference>
<dbReference type="PANTHER" id="PTHR43689:SF8">
    <property type="entry name" value="ALPHA_BETA-HYDROLASES SUPERFAMILY PROTEIN"/>
    <property type="match status" value="1"/>
</dbReference>
<dbReference type="InterPro" id="IPR000073">
    <property type="entry name" value="AB_hydrolase_1"/>
</dbReference>
<reference evidence="2 3" key="1">
    <citation type="journal article" date="2012" name="J. Bacteriol.">
        <title>Complete genome sequence of Nocardia brasiliensis HUJEG-1.</title>
        <authorList>
            <person name="Vera-Cabrera L."/>
            <person name="Ortiz-Lopez R."/>
            <person name="Elizondo-Gonzalez R."/>
            <person name="Perez-Maya A.A."/>
            <person name="Ocampo-Candiani J."/>
        </authorList>
    </citation>
    <scope>NUCLEOTIDE SEQUENCE [LARGE SCALE GENOMIC DNA]</scope>
    <source>
        <strain evidence="3">ATCC 700358</strain>
    </source>
</reference>
<dbReference type="SUPFAM" id="SSF53474">
    <property type="entry name" value="alpha/beta-Hydrolases"/>
    <property type="match status" value="1"/>
</dbReference>
<accession>K0EYA1</accession>
<dbReference type="Pfam" id="PF12697">
    <property type="entry name" value="Abhydrolase_6"/>
    <property type="match status" value="1"/>
</dbReference>
<dbReference type="STRING" id="1133849.O3I_034470"/>
<dbReference type="KEGG" id="nbr:O3I_034470"/>
<dbReference type="Proteomes" id="UP000006304">
    <property type="component" value="Chromosome"/>
</dbReference>
<dbReference type="GO" id="GO:0016787">
    <property type="term" value="F:hydrolase activity"/>
    <property type="evidence" value="ECO:0007669"/>
    <property type="project" value="UniProtKB-KW"/>
</dbReference>
<keyword evidence="3" id="KW-1185">Reference proteome</keyword>
<keyword evidence="2" id="KW-0378">Hydrolase</keyword>
<dbReference type="Gene3D" id="3.40.50.1820">
    <property type="entry name" value="alpha/beta hydrolase"/>
    <property type="match status" value="1"/>
</dbReference>
<evidence type="ECO:0000313" key="3">
    <source>
        <dbReference type="Proteomes" id="UP000006304"/>
    </source>
</evidence>
<evidence type="ECO:0000313" key="2">
    <source>
        <dbReference type="EMBL" id="AFU04843.1"/>
    </source>
</evidence>
<dbReference type="InterPro" id="IPR029058">
    <property type="entry name" value="AB_hydrolase_fold"/>
</dbReference>
<organism evidence="2 3">
    <name type="scientific">Nocardia brasiliensis (strain ATCC 700358 / HUJEG-1)</name>
    <dbReference type="NCBI Taxonomy" id="1133849"/>
    <lineage>
        <taxon>Bacteria</taxon>
        <taxon>Bacillati</taxon>
        <taxon>Actinomycetota</taxon>
        <taxon>Actinomycetes</taxon>
        <taxon>Mycobacteriales</taxon>
        <taxon>Nocardiaceae</taxon>
        <taxon>Nocardia</taxon>
    </lineage>
</organism>
<proteinExistence type="predicted"/>
<gene>
    <name evidence="2" type="ORF">O3I_034470</name>
</gene>
<feature type="domain" description="AB hydrolase-1" evidence="1">
    <location>
        <begin position="2"/>
        <end position="227"/>
    </location>
</feature>
<sequence>MWDEVIPLVTPHHEVFALTALGHRGGPPVRRRPATVADLVDGAERMLDEFGLHRPHLAGNSLGGWMAIELARRGRAASVCALSPAGFWTAGTHAQSAGVTKLRRLAALTRLTRTVQPVAFQVPLVRRLGMRDIACRADRLTPSAAAQTARDLLDCAVTDDLLGTGEQIAPLDPLPCPVTLAWSSRDAILPPEVNGKIARERLPQADFELLPAVGHVPMIDDPALVARTILATTRTHTPDA</sequence>
<evidence type="ECO:0000259" key="1">
    <source>
        <dbReference type="Pfam" id="PF12697"/>
    </source>
</evidence>
<dbReference type="AlphaFoldDB" id="K0EYA1"/>
<dbReference type="PANTHER" id="PTHR43689">
    <property type="entry name" value="HYDROLASE"/>
    <property type="match status" value="1"/>
</dbReference>
<dbReference type="HOGENOM" id="CLU_020336_13_7_11"/>
<name>K0EYA1_NOCB7</name>
<dbReference type="EMBL" id="CP003876">
    <property type="protein sequence ID" value="AFU04843.1"/>
    <property type="molecule type" value="Genomic_DNA"/>
</dbReference>